<reference evidence="3" key="1">
    <citation type="submission" date="2022-10" db="EMBL/GenBank/DDBJ databases">
        <title>Novel sulphate-reducing endosymbionts in the free-living metamonad Anaeramoeba.</title>
        <authorList>
            <person name="Jerlstrom-Hultqvist J."/>
            <person name="Cepicka I."/>
            <person name="Gallot-Lavallee L."/>
            <person name="Salas-Leiva D."/>
            <person name="Curtis B.A."/>
            <person name="Zahonova K."/>
            <person name="Pipaliya S."/>
            <person name="Dacks J."/>
            <person name="Roger A.J."/>
        </authorList>
    </citation>
    <scope>NUCLEOTIDE SEQUENCE</scope>
    <source>
        <strain evidence="3">BMAN</strain>
    </source>
</reference>
<dbReference type="SMART" id="SM00240">
    <property type="entry name" value="FHA"/>
    <property type="match status" value="1"/>
</dbReference>
<dbReference type="OrthoDB" id="444265at2759"/>
<dbReference type="InterPro" id="IPR000253">
    <property type="entry name" value="FHA_dom"/>
</dbReference>
<dbReference type="InterPro" id="IPR050923">
    <property type="entry name" value="Cell_Proc_Reg/RNA_Proc"/>
</dbReference>
<protein>
    <submittedName>
        <fullName evidence="3">Nuclear inhibitor of protein phosphatase-1</fullName>
    </submittedName>
</protein>
<proteinExistence type="predicted"/>
<feature type="region of interest" description="Disordered" evidence="1">
    <location>
        <begin position="1"/>
        <end position="20"/>
    </location>
</feature>
<name>A0A9Q0LES4_ANAIG</name>
<dbReference type="Gene3D" id="2.60.200.20">
    <property type="match status" value="1"/>
</dbReference>
<organism evidence="3 4">
    <name type="scientific">Anaeramoeba ignava</name>
    <name type="common">Anaerobic marine amoeba</name>
    <dbReference type="NCBI Taxonomy" id="1746090"/>
    <lineage>
        <taxon>Eukaryota</taxon>
        <taxon>Metamonada</taxon>
        <taxon>Anaeramoebidae</taxon>
        <taxon>Anaeramoeba</taxon>
    </lineage>
</organism>
<dbReference type="PROSITE" id="PS50006">
    <property type="entry name" value="FHA_DOMAIN"/>
    <property type="match status" value="1"/>
</dbReference>
<evidence type="ECO:0000313" key="3">
    <source>
        <dbReference type="EMBL" id="KAJ5071552.1"/>
    </source>
</evidence>
<dbReference type="InterPro" id="IPR008984">
    <property type="entry name" value="SMAD_FHA_dom_sf"/>
</dbReference>
<accession>A0A9Q0LES4</accession>
<dbReference type="PANTHER" id="PTHR23308">
    <property type="entry name" value="NUCLEAR INHIBITOR OF PROTEIN PHOSPHATASE-1"/>
    <property type="match status" value="1"/>
</dbReference>
<feature type="region of interest" description="Disordered" evidence="1">
    <location>
        <begin position="235"/>
        <end position="270"/>
    </location>
</feature>
<sequence length="270" mass="31215">MQTSFKNPSGSKLPTQKPQEISQSLPIYKPPIWGEKLSTKISLDVIKEGILIEKINLENYSCFTFGRVEDADQVLLHPSVSRRHAVIQTSKTGEVFIYDLDSTHGTFVNTSRKFVLNCPSQISPRKEFDSLNPRKHSIELKENSLSKDLEAQNDKNIVNSNSNLNTNTTNNDQANVVEEDYETIARRKIRYLKKYYDEPNENEVDDFFDRTKNNKKDHQDKNLKILSRKKFVVNIESSDSDADEDTLEKYMTNLSGKKDDKEEEEEKEKK</sequence>
<dbReference type="Pfam" id="PF00498">
    <property type="entry name" value="FHA"/>
    <property type="match status" value="1"/>
</dbReference>
<dbReference type="EMBL" id="JAPDFW010000087">
    <property type="protein sequence ID" value="KAJ5071552.1"/>
    <property type="molecule type" value="Genomic_DNA"/>
</dbReference>
<evidence type="ECO:0000259" key="2">
    <source>
        <dbReference type="PROSITE" id="PS50006"/>
    </source>
</evidence>
<feature type="compositionally biased region" description="Acidic residues" evidence="1">
    <location>
        <begin position="261"/>
        <end position="270"/>
    </location>
</feature>
<dbReference type="SUPFAM" id="SSF49879">
    <property type="entry name" value="SMAD/FHA domain"/>
    <property type="match status" value="1"/>
</dbReference>
<evidence type="ECO:0000313" key="4">
    <source>
        <dbReference type="Proteomes" id="UP001149090"/>
    </source>
</evidence>
<keyword evidence="4" id="KW-1185">Reference proteome</keyword>
<gene>
    <name evidence="3" type="ORF">M0811_10184</name>
</gene>
<evidence type="ECO:0000256" key="1">
    <source>
        <dbReference type="SAM" id="MobiDB-lite"/>
    </source>
</evidence>
<comment type="caution">
    <text evidence="3">The sequence shown here is derived from an EMBL/GenBank/DDBJ whole genome shotgun (WGS) entry which is preliminary data.</text>
</comment>
<feature type="domain" description="FHA" evidence="2">
    <location>
        <begin position="63"/>
        <end position="113"/>
    </location>
</feature>
<dbReference type="AlphaFoldDB" id="A0A9Q0LES4"/>
<dbReference type="Proteomes" id="UP001149090">
    <property type="component" value="Unassembled WGS sequence"/>
</dbReference>